<accession>A0A5B6WUT3</accession>
<dbReference type="Gene3D" id="3.30.70.270">
    <property type="match status" value="1"/>
</dbReference>
<dbReference type="EMBL" id="SMMG02000002">
    <property type="protein sequence ID" value="KAA3484844.1"/>
    <property type="molecule type" value="Genomic_DNA"/>
</dbReference>
<dbReference type="InterPro" id="IPR043128">
    <property type="entry name" value="Rev_trsase/Diguanyl_cyclase"/>
</dbReference>
<reference evidence="2" key="1">
    <citation type="journal article" date="2019" name="Plant Biotechnol. J.">
        <title>Genome sequencing of the Australian wild diploid species Gossypium australe highlights disease resistance and delayed gland morphogenesis.</title>
        <authorList>
            <person name="Cai Y."/>
            <person name="Cai X."/>
            <person name="Wang Q."/>
            <person name="Wang P."/>
            <person name="Zhang Y."/>
            <person name="Cai C."/>
            <person name="Xu Y."/>
            <person name="Wang K."/>
            <person name="Zhou Z."/>
            <person name="Wang C."/>
            <person name="Geng S."/>
            <person name="Li B."/>
            <person name="Dong Q."/>
            <person name="Hou Y."/>
            <person name="Wang H."/>
            <person name="Ai P."/>
            <person name="Liu Z."/>
            <person name="Yi F."/>
            <person name="Sun M."/>
            <person name="An G."/>
            <person name="Cheng J."/>
            <person name="Zhang Y."/>
            <person name="Shi Q."/>
            <person name="Xie Y."/>
            <person name="Shi X."/>
            <person name="Chang Y."/>
            <person name="Huang F."/>
            <person name="Chen Y."/>
            <person name="Hong S."/>
            <person name="Mi L."/>
            <person name="Sun Q."/>
            <person name="Zhang L."/>
            <person name="Zhou B."/>
            <person name="Peng R."/>
            <person name="Zhang X."/>
            <person name="Liu F."/>
        </authorList>
    </citation>
    <scope>NUCLEOTIDE SEQUENCE [LARGE SCALE GENOMIC DNA]</scope>
    <source>
        <strain evidence="2">cv. PA1801</strain>
    </source>
</reference>
<gene>
    <name evidence="1" type="ORF">EPI10_006901</name>
</gene>
<dbReference type="SUPFAM" id="SSF56672">
    <property type="entry name" value="DNA/RNA polymerases"/>
    <property type="match status" value="1"/>
</dbReference>
<dbReference type="InterPro" id="IPR043502">
    <property type="entry name" value="DNA/RNA_pol_sf"/>
</dbReference>
<dbReference type="Gene3D" id="3.10.10.10">
    <property type="entry name" value="HIV Type 1 Reverse Transcriptase, subunit A, domain 1"/>
    <property type="match status" value="1"/>
</dbReference>
<dbReference type="OrthoDB" id="1667550at2759"/>
<organism evidence="1 2">
    <name type="scientific">Gossypium australe</name>
    <dbReference type="NCBI Taxonomy" id="47621"/>
    <lineage>
        <taxon>Eukaryota</taxon>
        <taxon>Viridiplantae</taxon>
        <taxon>Streptophyta</taxon>
        <taxon>Embryophyta</taxon>
        <taxon>Tracheophyta</taxon>
        <taxon>Spermatophyta</taxon>
        <taxon>Magnoliopsida</taxon>
        <taxon>eudicotyledons</taxon>
        <taxon>Gunneridae</taxon>
        <taxon>Pentapetalae</taxon>
        <taxon>rosids</taxon>
        <taxon>malvids</taxon>
        <taxon>Malvales</taxon>
        <taxon>Malvaceae</taxon>
        <taxon>Malvoideae</taxon>
        <taxon>Gossypium</taxon>
    </lineage>
</organism>
<name>A0A5B6WUT3_9ROSI</name>
<dbReference type="AlphaFoldDB" id="A0A5B6WUT3"/>
<dbReference type="Proteomes" id="UP000325315">
    <property type="component" value="Unassembled WGS sequence"/>
</dbReference>
<sequence length="102" mass="11645">MGLFVCLRGARVFSKIDICSGYYQVKIKGDDIPKIGFCTHYEHYEFLVMPFGLTNVLKTSYTPSSVIEFWLKEVHFLGHVISVNGIKVDPEKIKVVFVTAHF</sequence>
<dbReference type="InterPro" id="IPR053134">
    <property type="entry name" value="RNA-dir_DNA_polymerase"/>
</dbReference>
<proteinExistence type="predicted"/>
<evidence type="ECO:0000313" key="1">
    <source>
        <dbReference type="EMBL" id="KAA3484844.1"/>
    </source>
</evidence>
<dbReference type="PANTHER" id="PTHR24559">
    <property type="entry name" value="TRANSPOSON TY3-I GAG-POL POLYPROTEIN"/>
    <property type="match status" value="1"/>
</dbReference>
<keyword evidence="2" id="KW-1185">Reference proteome</keyword>
<dbReference type="PANTHER" id="PTHR24559:SF444">
    <property type="entry name" value="REVERSE TRANSCRIPTASE DOMAIN-CONTAINING PROTEIN"/>
    <property type="match status" value="1"/>
</dbReference>
<protein>
    <submittedName>
        <fullName evidence="1">Retrovirus-related Pol polyprotein from transposon 17.6</fullName>
    </submittedName>
</protein>
<evidence type="ECO:0000313" key="2">
    <source>
        <dbReference type="Proteomes" id="UP000325315"/>
    </source>
</evidence>
<comment type="caution">
    <text evidence="1">The sequence shown here is derived from an EMBL/GenBank/DDBJ whole genome shotgun (WGS) entry which is preliminary data.</text>
</comment>